<evidence type="ECO:0000313" key="2">
    <source>
        <dbReference type="Proteomes" id="UP001185922"/>
    </source>
</evidence>
<dbReference type="RefSeq" id="WP_152528514.1">
    <property type="nucleotide sequence ID" value="NZ_CP091855.1"/>
</dbReference>
<dbReference type="EMBL" id="JAWLKH010000001">
    <property type="protein sequence ID" value="MDV6310584.1"/>
    <property type="molecule type" value="Genomic_DNA"/>
</dbReference>
<dbReference type="AlphaFoldDB" id="A0AAE4QZR7"/>
<proteinExistence type="predicted"/>
<accession>A0AAE4QZR7</accession>
<dbReference type="GeneID" id="77173132"/>
<comment type="caution">
    <text evidence="1">The sequence shown here is derived from an EMBL/GenBank/DDBJ whole genome shotgun (WGS) entry which is preliminary data.</text>
</comment>
<organism evidence="1 2">
    <name type="scientific">Gordonia amicalis</name>
    <dbReference type="NCBI Taxonomy" id="89053"/>
    <lineage>
        <taxon>Bacteria</taxon>
        <taxon>Bacillati</taxon>
        <taxon>Actinomycetota</taxon>
        <taxon>Actinomycetes</taxon>
        <taxon>Mycobacteriales</taxon>
        <taxon>Gordoniaceae</taxon>
        <taxon>Gordonia</taxon>
    </lineage>
</organism>
<dbReference type="Proteomes" id="UP001185922">
    <property type="component" value="Unassembled WGS sequence"/>
</dbReference>
<reference evidence="1" key="1">
    <citation type="submission" date="2023-10" db="EMBL/GenBank/DDBJ databases">
        <title>Development of a sustainable strategy for remediation of hydrocarbon-contaminated territories based on the waste exchange concept.</title>
        <authorList>
            <person name="Krivoruchko A."/>
        </authorList>
    </citation>
    <scope>NUCLEOTIDE SEQUENCE</scope>
    <source>
        <strain evidence="1">IEGM 1279</strain>
    </source>
</reference>
<gene>
    <name evidence="1" type="ORF">R3Q15_01480</name>
</gene>
<protein>
    <submittedName>
        <fullName evidence="1">DUF1059 domain-containing protein</fullName>
    </submittedName>
</protein>
<evidence type="ECO:0000313" key="1">
    <source>
        <dbReference type="EMBL" id="MDV6310584.1"/>
    </source>
</evidence>
<name>A0AAE4QZR7_9ACTN</name>
<sequence length="53" mass="5937">MNTVLCPACGAIVESDDEGDLIARVREHTETAHDYVIPSEHVLLAMNRDDEFH</sequence>